<sequence length="318" mass="35359">MNCEMWLSQYSKAGRSESSIGLSKFKSSKWKCVSVLLEERKLRCFSAGAGRREKAMRSSSFRGSRPIWFVVGRVWGGEVGNAHVMEVLRFGSSLAESGVEKLAACDVLLEWCWTGVVGYGEEGCVCMFLSTKRDVDLNHHIEYIPEQPDWTTYRDPTPASPPPSVDEYSPGNTQSVPFVPCGGTSSSRGSKRKAPLVDVVDAHFSALRSSLDGFTDALTSSNVHLGVISNAAVEQVSTMKDRNEILRSQTEILRRTSNYPYTEADIYDMLSGMQISDETLFEQCYDFLCANPTCVKRLMGLPPHKRWNKLCKMFAGGN</sequence>
<comment type="caution">
    <text evidence="2">The sequence shown here is derived from an EMBL/GenBank/DDBJ whole genome shotgun (WGS) entry which is preliminary data.</text>
</comment>
<name>A0A8T0L652_PHAAN</name>
<feature type="region of interest" description="Disordered" evidence="1">
    <location>
        <begin position="148"/>
        <end position="173"/>
    </location>
</feature>
<accession>A0A8T0L652</accession>
<reference evidence="2 3" key="1">
    <citation type="submission" date="2020-05" db="EMBL/GenBank/DDBJ databases">
        <title>Vigna angularis (adzuki bean) Var. LongXiaoDou No. 4 denovo assembly.</title>
        <authorList>
            <person name="Xiang H."/>
        </authorList>
    </citation>
    <scope>NUCLEOTIDE SEQUENCE [LARGE SCALE GENOMIC DNA]</scope>
    <source>
        <tissue evidence="2">Leaf</tissue>
    </source>
</reference>
<organism evidence="2 3">
    <name type="scientific">Phaseolus angularis</name>
    <name type="common">Azuki bean</name>
    <name type="synonym">Vigna angularis</name>
    <dbReference type="NCBI Taxonomy" id="3914"/>
    <lineage>
        <taxon>Eukaryota</taxon>
        <taxon>Viridiplantae</taxon>
        <taxon>Streptophyta</taxon>
        <taxon>Embryophyta</taxon>
        <taxon>Tracheophyta</taxon>
        <taxon>Spermatophyta</taxon>
        <taxon>Magnoliopsida</taxon>
        <taxon>eudicotyledons</taxon>
        <taxon>Gunneridae</taxon>
        <taxon>Pentapetalae</taxon>
        <taxon>rosids</taxon>
        <taxon>fabids</taxon>
        <taxon>Fabales</taxon>
        <taxon>Fabaceae</taxon>
        <taxon>Papilionoideae</taxon>
        <taxon>50 kb inversion clade</taxon>
        <taxon>NPAAA clade</taxon>
        <taxon>indigoferoid/millettioid clade</taxon>
        <taxon>Phaseoleae</taxon>
        <taxon>Vigna</taxon>
    </lineage>
</organism>
<dbReference type="AlphaFoldDB" id="A0A8T0L652"/>
<dbReference type="Proteomes" id="UP000743370">
    <property type="component" value="Unassembled WGS sequence"/>
</dbReference>
<evidence type="ECO:0000313" key="3">
    <source>
        <dbReference type="Proteomes" id="UP000743370"/>
    </source>
</evidence>
<gene>
    <name evidence="2" type="ORF">HKW66_Vig0021910</name>
</gene>
<dbReference type="EMBL" id="JABFOF010000001">
    <property type="protein sequence ID" value="KAG2407369.1"/>
    <property type="molecule type" value="Genomic_DNA"/>
</dbReference>
<evidence type="ECO:0000256" key="1">
    <source>
        <dbReference type="SAM" id="MobiDB-lite"/>
    </source>
</evidence>
<proteinExistence type="predicted"/>
<evidence type="ECO:0000313" key="2">
    <source>
        <dbReference type="EMBL" id="KAG2407369.1"/>
    </source>
</evidence>
<protein>
    <submittedName>
        <fullName evidence="2">Uncharacterized protein</fullName>
    </submittedName>
</protein>